<organism evidence="2 3">
    <name type="scientific">Meripilus lineatus</name>
    <dbReference type="NCBI Taxonomy" id="2056292"/>
    <lineage>
        <taxon>Eukaryota</taxon>
        <taxon>Fungi</taxon>
        <taxon>Dikarya</taxon>
        <taxon>Basidiomycota</taxon>
        <taxon>Agaricomycotina</taxon>
        <taxon>Agaricomycetes</taxon>
        <taxon>Polyporales</taxon>
        <taxon>Meripilaceae</taxon>
        <taxon>Meripilus</taxon>
    </lineage>
</organism>
<proteinExistence type="predicted"/>
<dbReference type="Proteomes" id="UP001212997">
    <property type="component" value="Unassembled WGS sequence"/>
</dbReference>
<dbReference type="AlphaFoldDB" id="A0AAD5UNY9"/>
<dbReference type="EMBL" id="JANAWD010001352">
    <property type="protein sequence ID" value="KAJ3473542.1"/>
    <property type="molecule type" value="Genomic_DNA"/>
</dbReference>
<evidence type="ECO:0000313" key="3">
    <source>
        <dbReference type="Proteomes" id="UP001212997"/>
    </source>
</evidence>
<name>A0AAD5UNY9_9APHY</name>
<gene>
    <name evidence="2" type="ORF">NLI96_g12949</name>
</gene>
<keyword evidence="3" id="KW-1185">Reference proteome</keyword>
<sequence>MQLRPRASLVSNNGSLRDSLKHSPPTSGSLNHSTSHLLDLDLQHNAPTTVTCNVHVQILLQGQHLNTLPGSPYFIPAAATSMPPRESHLELVFTCKNASLGGNTYKTMLNLAEPATAASPI</sequence>
<feature type="region of interest" description="Disordered" evidence="1">
    <location>
        <begin position="1"/>
        <end position="32"/>
    </location>
</feature>
<comment type="caution">
    <text evidence="2">The sequence shown here is derived from an EMBL/GenBank/DDBJ whole genome shotgun (WGS) entry which is preliminary data.</text>
</comment>
<accession>A0AAD5UNY9</accession>
<protein>
    <submittedName>
        <fullName evidence="2">Uncharacterized protein</fullName>
    </submittedName>
</protein>
<reference evidence="2" key="1">
    <citation type="submission" date="2022-07" db="EMBL/GenBank/DDBJ databases">
        <title>Genome Sequence of Physisporinus lineatus.</title>
        <authorList>
            <person name="Buettner E."/>
        </authorList>
    </citation>
    <scope>NUCLEOTIDE SEQUENCE</scope>
    <source>
        <strain evidence="2">VT162</strain>
    </source>
</reference>
<evidence type="ECO:0000313" key="2">
    <source>
        <dbReference type="EMBL" id="KAJ3473542.1"/>
    </source>
</evidence>
<evidence type="ECO:0000256" key="1">
    <source>
        <dbReference type="SAM" id="MobiDB-lite"/>
    </source>
</evidence>